<gene>
    <name evidence="8" type="ORF">ATK30_4957</name>
</gene>
<comment type="caution">
    <text evidence="8">The sequence shown here is derived from an EMBL/GenBank/DDBJ whole genome shotgun (WGS) entry which is preliminary data.</text>
</comment>
<keyword evidence="9" id="KW-1185">Reference proteome</keyword>
<protein>
    <submittedName>
        <fullName evidence="8">LppA-like lipoprotein</fullName>
    </submittedName>
</protein>
<keyword evidence="2" id="KW-1003">Cell membrane</keyword>
<dbReference type="Gene3D" id="3.30.2030.20">
    <property type="match status" value="1"/>
</dbReference>
<evidence type="ECO:0000256" key="6">
    <source>
        <dbReference type="ARBA" id="ARBA00023288"/>
    </source>
</evidence>
<dbReference type="GO" id="GO:0005886">
    <property type="term" value="C:plasma membrane"/>
    <property type="evidence" value="ECO:0007669"/>
    <property type="project" value="UniProtKB-SubCell"/>
</dbReference>
<evidence type="ECO:0000256" key="3">
    <source>
        <dbReference type="ARBA" id="ARBA00022729"/>
    </source>
</evidence>
<dbReference type="AlphaFoldDB" id="A0A2N3WJN7"/>
<evidence type="ECO:0000256" key="4">
    <source>
        <dbReference type="ARBA" id="ARBA00023136"/>
    </source>
</evidence>
<dbReference type="RefSeq" id="WP_101437569.1">
    <property type="nucleotide sequence ID" value="NZ_PJMY01000003.1"/>
</dbReference>
<dbReference type="EMBL" id="PJMY01000003">
    <property type="protein sequence ID" value="PKV94087.1"/>
    <property type="molecule type" value="Genomic_DNA"/>
</dbReference>
<feature type="chain" id="PRO_5039377857" evidence="7">
    <location>
        <begin position="21"/>
        <end position="199"/>
    </location>
</feature>
<keyword evidence="6" id="KW-0449">Lipoprotein</keyword>
<keyword evidence="3 7" id="KW-0732">Signal</keyword>
<sequence>MTRKHGPTATGLALALLVLAGCTGPDTPPENTTVDQTTQQFNQLLQRPDIDQATTRYEQMYRRVRDVIATAAPGLKPWQITNQAGGSSCGNDFAAVNADLRTDDAVVKGLPNWTAEGNIPDDKWPHTVDAVRSIAAEYGFDTSQVTVDRPGDHEVVFHDKYQAELNVGTAANTTVLLRTGCHLTAAAKKRGAPAPRPTY</sequence>
<organism evidence="8 9">
    <name type="scientific">Amycolatopsis echigonensis</name>
    <dbReference type="NCBI Taxonomy" id="2576905"/>
    <lineage>
        <taxon>Bacteria</taxon>
        <taxon>Bacillati</taxon>
        <taxon>Actinomycetota</taxon>
        <taxon>Actinomycetes</taxon>
        <taxon>Pseudonocardiales</taxon>
        <taxon>Pseudonocardiaceae</taxon>
        <taxon>Amycolatopsis</taxon>
    </lineage>
</organism>
<reference evidence="8 9" key="1">
    <citation type="submission" date="2017-12" db="EMBL/GenBank/DDBJ databases">
        <title>Sequencing the genomes of 1000 Actinobacteria strains.</title>
        <authorList>
            <person name="Klenk H.-P."/>
        </authorList>
    </citation>
    <scope>NUCLEOTIDE SEQUENCE [LARGE SCALE GENOMIC DNA]</scope>
    <source>
        <strain evidence="8 9">DSM 45165</strain>
    </source>
</reference>
<evidence type="ECO:0000313" key="9">
    <source>
        <dbReference type="Proteomes" id="UP000233750"/>
    </source>
</evidence>
<evidence type="ECO:0000313" key="8">
    <source>
        <dbReference type="EMBL" id="PKV94087.1"/>
    </source>
</evidence>
<dbReference type="InterPro" id="IPR032018">
    <property type="entry name" value="LppA/LppB/LprP"/>
</dbReference>
<dbReference type="Pfam" id="PF16708">
    <property type="entry name" value="LppA"/>
    <property type="match status" value="1"/>
</dbReference>
<keyword evidence="5" id="KW-0564">Palmitate</keyword>
<evidence type="ECO:0000256" key="5">
    <source>
        <dbReference type="ARBA" id="ARBA00023139"/>
    </source>
</evidence>
<comment type="subcellular location">
    <subcellularLocation>
        <location evidence="1">Cell membrane</location>
        <topology evidence="1">Lipid-anchor</topology>
    </subcellularLocation>
</comment>
<evidence type="ECO:0000256" key="1">
    <source>
        <dbReference type="ARBA" id="ARBA00004193"/>
    </source>
</evidence>
<name>A0A2N3WJN7_9PSEU</name>
<dbReference type="OrthoDB" id="3692710at2"/>
<dbReference type="PROSITE" id="PS51257">
    <property type="entry name" value="PROKAR_LIPOPROTEIN"/>
    <property type="match status" value="1"/>
</dbReference>
<evidence type="ECO:0000256" key="7">
    <source>
        <dbReference type="SAM" id="SignalP"/>
    </source>
</evidence>
<keyword evidence="4" id="KW-0472">Membrane</keyword>
<evidence type="ECO:0000256" key="2">
    <source>
        <dbReference type="ARBA" id="ARBA00022475"/>
    </source>
</evidence>
<proteinExistence type="predicted"/>
<feature type="signal peptide" evidence="7">
    <location>
        <begin position="1"/>
        <end position="20"/>
    </location>
</feature>
<dbReference type="Proteomes" id="UP000233750">
    <property type="component" value="Unassembled WGS sequence"/>
</dbReference>
<accession>A0A2N3WJN7</accession>